<reference evidence="3 4" key="1">
    <citation type="submission" date="2013-05" db="EMBL/GenBank/DDBJ databases">
        <title>Genome sequence of Streptomyces sparsogenes DSM 40356.</title>
        <authorList>
            <person name="Coyne S."/>
            <person name="Seebeck F.P."/>
        </authorList>
    </citation>
    <scope>NUCLEOTIDE SEQUENCE [LARGE SCALE GENOMIC DNA]</scope>
    <source>
        <strain evidence="3 4">DSM 40356</strain>
    </source>
</reference>
<dbReference type="GO" id="GO:0004674">
    <property type="term" value="F:protein serine/threonine kinase activity"/>
    <property type="evidence" value="ECO:0007669"/>
    <property type="project" value="UniProtKB-KW"/>
</dbReference>
<dbReference type="EMBL" id="ASQP01000319">
    <property type="protein sequence ID" value="OMI37084.1"/>
    <property type="molecule type" value="Genomic_DNA"/>
</dbReference>
<dbReference type="Pfam" id="PF13581">
    <property type="entry name" value="HATPase_c_2"/>
    <property type="match status" value="1"/>
</dbReference>
<keyword evidence="4" id="KW-1185">Reference proteome</keyword>
<dbReference type="CDD" id="cd16936">
    <property type="entry name" value="HATPase_RsbW-like"/>
    <property type="match status" value="1"/>
</dbReference>
<dbReference type="RefSeq" id="WP_170066644.1">
    <property type="nucleotide sequence ID" value="NZ_ASQP01000319.1"/>
</dbReference>
<accession>A0A1R1SFE1</accession>
<dbReference type="InterPro" id="IPR003594">
    <property type="entry name" value="HATPase_dom"/>
</dbReference>
<gene>
    <name evidence="3" type="ORF">SPAR_23269</name>
</gene>
<proteinExistence type="predicted"/>
<dbReference type="Gene3D" id="3.30.565.10">
    <property type="entry name" value="Histidine kinase-like ATPase, C-terminal domain"/>
    <property type="match status" value="1"/>
</dbReference>
<feature type="domain" description="Histidine kinase/HSP90-like ATPase" evidence="2">
    <location>
        <begin position="33"/>
        <end position="142"/>
    </location>
</feature>
<comment type="caution">
    <text evidence="3">The sequence shown here is derived from an EMBL/GenBank/DDBJ whole genome shotgun (WGS) entry which is preliminary data.</text>
</comment>
<dbReference type="Proteomes" id="UP000186168">
    <property type="component" value="Unassembled WGS sequence"/>
</dbReference>
<evidence type="ECO:0000259" key="2">
    <source>
        <dbReference type="Pfam" id="PF13581"/>
    </source>
</evidence>
<protein>
    <submittedName>
        <fullName evidence="3">Putative histidine kinase-related ATPase domain protein</fullName>
    </submittedName>
</protein>
<evidence type="ECO:0000313" key="3">
    <source>
        <dbReference type="EMBL" id="OMI37084.1"/>
    </source>
</evidence>
<dbReference type="AlphaFoldDB" id="A0A1R1SFE1"/>
<evidence type="ECO:0000313" key="4">
    <source>
        <dbReference type="Proteomes" id="UP000186168"/>
    </source>
</evidence>
<dbReference type="PANTHER" id="PTHR35526:SF3">
    <property type="entry name" value="ANTI-SIGMA-F FACTOR RSBW"/>
    <property type="match status" value="1"/>
</dbReference>
<dbReference type="PANTHER" id="PTHR35526">
    <property type="entry name" value="ANTI-SIGMA-F FACTOR RSBW-RELATED"/>
    <property type="match status" value="1"/>
</dbReference>
<dbReference type="InterPro" id="IPR036890">
    <property type="entry name" value="HATPase_C_sf"/>
</dbReference>
<dbReference type="InterPro" id="IPR050267">
    <property type="entry name" value="Anti-sigma-factor_SerPK"/>
</dbReference>
<sequence>MPPTTAELVHDRSLGDLLIHRDVVLDGLDAPQRAARTVLAEILDGKAEDHLFDAMLVAGELIANAIQHSSGAVLIRVEAYEFGAALGVVDRGADITAVPVRPSNSSVDEGTVAASGRGLFIVDSLASAWSVEEIENGKMVIAILPLAAGPRR</sequence>
<evidence type="ECO:0000256" key="1">
    <source>
        <dbReference type="ARBA" id="ARBA00022527"/>
    </source>
</evidence>
<organism evidence="3 4">
    <name type="scientific">Streptomyces sparsogenes DSM 40356</name>
    <dbReference type="NCBI Taxonomy" id="1331668"/>
    <lineage>
        <taxon>Bacteria</taxon>
        <taxon>Bacillati</taxon>
        <taxon>Actinomycetota</taxon>
        <taxon>Actinomycetes</taxon>
        <taxon>Kitasatosporales</taxon>
        <taxon>Streptomycetaceae</taxon>
        <taxon>Streptomyces</taxon>
    </lineage>
</organism>
<keyword evidence="1" id="KW-0723">Serine/threonine-protein kinase</keyword>
<keyword evidence="3" id="KW-0808">Transferase</keyword>
<dbReference type="GeneID" id="96748417"/>
<dbReference type="STRING" id="67365.GCA_001704635_04215"/>
<dbReference type="SUPFAM" id="SSF55874">
    <property type="entry name" value="ATPase domain of HSP90 chaperone/DNA topoisomerase II/histidine kinase"/>
    <property type="match status" value="1"/>
</dbReference>
<keyword evidence="3" id="KW-0418">Kinase</keyword>
<name>A0A1R1SFE1_9ACTN</name>